<accession>A0ABU7XMM7</accession>
<dbReference type="PROSITE" id="PS51257">
    <property type="entry name" value="PROKAR_LIPOPROTEIN"/>
    <property type="match status" value="1"/>
</dbReference>
<dbReference type="Proteomes" id="UP001337305">
    <property type="component" value="Unassembled WGS sequence"/>
</dbReference>
<gene>
    <name evidence="1" type="ORF">N1F79_01205</name>
</gene>
<name>A0ABU7XMM7_9FLAO</name>
<keyword evidence="2" id="KW-1185">Reference proteome</keyword>
<dbReference type="InterPro" id="IPR013783">
    <property type="entry name" value="Ig-like_fold"/>
</dbReference>
<evidence type="ECO:0000313" key="1">
    <source>
        <dbReference type="EMBL" id="MEF3831734.1"/>
    </source>
</evidence>
<evidence type="ECO:0008006" key="3">
    <source>
        <dbReference type="Google" id="ProtNLM"/>
    </source>
</evidence>
<proteinExistence type="predicted"/>
<dbReference type="EMBL" id="JAODOP010000001">
    <property type="protein sequence ID" value="MEF3831734.1"/>
    <property type="molecule type" value="Genomic_DNA"/>
</dbReference>
<dbReference type="RefSeq" id="WP_303308738.1">
    <property type="nucleotide sequence ID" value="NZ_JAODOP010000001.1"/>
</dbReference>
<reference evidence="1 2" key="1">
    <citation type="submission" date="2022-09" db="EMBL/GenBank/DDBJ databases">
        <title>Genome sequencing of Flavivirga sp. MEBiC05379.</title>
        <authorList>
            <person name="Oh H.-M."/>
            <person name="Kwon K.K."/>
            <person name="Park M.J."/>
            <person name="Yang S.-H."/>
        </authorList>
    </citation>
    <scope>NUCLEOTIDE SEQUENCE [LARGE SCALE GENOMIC DNA]</scope>
    <source>
        <strain evidence="1 2">MEBiC05379</strain>
    </source>
</reference>
<evidence type="ECO:0000313" key="2">
    <source>
        <dbReference type="Proteomes" id="UP001337305"/>
    </source>
</evidence>
<comment type="caution">
    <text evidence="1">The sequence shown here is derived from an EMBL/GenBank/DDBJ whole genome shotgun (WGS) entry which is preliminary data.</text>
</comment>
<dbReference type="Gene3D" id="2.60.40.10">
    <property type="entry name" value="Immunoglobulins"/>
    <property type="match status" value="2"/>
</dbReference>
<protein>
    <recommendedName>
        <fullName evidence="3">Fibronectin type-III domain-containing protein</fullName>
    </recommendedName>
</protein>
<organism evidence="1 2">
    <name type="scientific">Flavivirga spongiicola</name>
    <dbReference type="NCBI Taxonomy" id="421621"/>
    <lineage>
        <taxon>Bacteria</taxon>
        <taxon>Pseudomonadati</taxon>
        <taxon>Bacteroidota</taxon>
        <taxon>Flavobacteriia</taxon>
        <taxon>Flavobacteriales</taxon>
        <taxon>Flavobacteriaceae</taxon>
        <taxon>Flavivirga</taxon>
    </lineage>
</organism>
<sequence length="327" mass="36974">MKKLNNTILYPNWYSIILILTLLFIAFACDDILEEDITNDVVQVISPTEGTVIEGNTVQFLWQTIEGADSYRVQIIKNNQRHVADSLVTITNFTYNLDPGDYQWRIKAENFAYETDYTFPINFEMRASEDLSNQSVLLQTPSENLYTNNKNIIFTWNSLASADTYTFVLAKKLGGEQTVFQQADITKTSLNIDPTKLDEDAEYIWKLKAINTTSETFFSVRSLFIDTVIPNQPTLSEPLDDAKVSPSSVTFNWANGADSGTIQSLITNTLEISTNADFNTIIHSASTTNNSAVYEFVTPNTYYWRIKAIDAAKNESDYSIVRSIVIE</sequence>